<evidence type="ECO:0000313" key="1">
    <source>
        <dbReference type="EMBL" id="MCF8715555.1"/>
    </source>
</evidence>
<comment type="caution">
    <text evidence="1">The sequence shown here is derived from an EMBL/GenBank/DDBJ whole genome shotgun (WGS) entry which is preliminary data.</text>
</comment>
<name>A0ABS9J543_9FLAO</name>
<dbReference type="RefSeq" id="WP_236959521.1">
    <property type="nucleotide sequence ID" value="NZ_JAETXX010000008.1"/>
</dbReference>
<sequence length="117" mass="13508">MSKLYSYKDLQFPVADETDVYFSVELISDGNIIYTAINVPGDNDQQIEDAGTVFIGKGKDLRSETTFCFSRIVNLVPKEEDIRIQYKCNDQILTEHFNPKSEEKRPYVVLCIKFPFL</sequence>
<proteinExistence type="predicted"/>
<reference evidence="1 2" key="1">
    <citation type="submission" date="2021-01" db="EMBL/GenBank/DDBJ databases">
        <title>Genome sequencing of Joostella atrarenae M1-2 (= KCTC 23194).</title>
        <authorList>
            <person name="Zakaria M.R."/>
            <person name="Lam M.Q."/>
            <person name="Chong C.S."/>
        </authorList>
    </citation>
    <scope>NUCLEOTIDE SEQUENCE [LARGE SCALE GENOMIC DNA]</scope>
    <source>
        <strain evidence="1 2">M1-2</strain>
    </source>
</reference>
<dbReference type="Proteomes" id="UP000829517">
    <property type="component" value="Unassembled WGS sequence"/>
</dbReference>
<dbReference type="EMBL" id="JAETXX010000008">
    <property type="protein sequence ID" value="MCF8715555.1"/>
    <property type="molecule type" value="Genomic_DNA"/>
</dbReference>
<evidence type="ECO:0000313" key="2">
    <source>
        <dbReference type="Proteomes" id="UP000829517"/>
    </source>
</evidence>
<organism evidence="1 2">
    <name type="scientific">Joostella atrarenae</name>
    <dbReference type="NCBI Taxonomy" id="679257"/>
    <lineage>
        <taxon>Bacteria</taxon>
        <taxon>Pseudomonadati</taxon>
        <taxon>Bacteroidota</taxon>
        <taxon>Flavobacteriia</taxon>
        <taxon>Flavobacteriales</taxon>
        <taxon>Flavobacteriaceae</taxon>
        <taxon>Joostella</taxon>
    </lineage>
</organism>
<gene>
    <name evidence="1" type="ORF">JM658_12035</name>
</gene>
<protein>
    <submittedName>
        <fullName evidence="1">Uncharacterized protein</fullName>
    </submittedName>
</protein>
<keyword evidence="2" id="KW-1185">Reference proteome</keyword>
<accession>A0ABS9J543</accession>